<accession>A0A382J411</accession>
<evidence type="ECO:0008006" key="2">
    <source>
        <dbReference type="Google" id="ProtNLM"/>
    </source>
</evidence>
<dbReference type="InterPro" id="IPR011990">
    <property type="entry name" value="TPR-like_helical_dom_sf"/>
</dbReference>
<sequence>MSIDTKLRQFLLAVLSITVFCSGCYLTRGVDQWSSTKRDLEKKILKNSDSYDAHYKLGTAYATRVDNFSMPYQFSIPYHWKKKFSRKAIFYLEEAIRIKPESAEAHLALGEVFGTHHINDGVGAIKHTVIAKKLSEKQKNTKGVVQAESNLRTLSKKYFSF</sequence>
<dbReference type="AlphaFoldDB" id="A0A382J411"/>
<protein>
    <recommendedName>
        <fullName evidence="2">Tetratricopeptide repeat protein</fullName>
    </recommendedName>
</protein>
<reference evidence="1" key="1">
    <citation type="submission" date="2018-05" db="EMBL/GenBank/DDBJ databases">
        <authorList>
            <person name="Lanie J.A."/>
            <person name="Ng W.-L."/>
            <person name="Kazmierczak K.M."/>
            <person name="Andrzejewski T.M."/>
            <person name="Davidsen T.M."/>
            <person name="Wayne K.J."/>
            <person name="Tettelin H."/>
            <person name="Glass J.I."/>
            <person name="Rusch D."/>
            <person name="Podicherti R."/>
            <person name="Tsui H.-C.T."/>
            <person name="Winkler M.E."/>
        </authorList>
    </citation>
    <scope>NUCLEOTIDE SEQUENCE</scope>
</reference>
<dbReference type="Gene3D" id="1.25.40.10">
    <property type="entry name" value="Tetratricopeptide repeat domain"/>
    <property type="match status" value="1"/>
</dbReference>
<proteinExistence type="predicted"/>
<dbReference type="SUPFAM" id="SSF48452">
    <property type="entry name" value="TPR-like"/>
    <property type="match status" value="1"/>
</dbReference>
<gene>
    <name evidence="1" type="ORF">METZ01_LOCUS259738</name>
</gene>
<organism evidence="1">
    <name type="scientific">marine metagenome</name>
    <dbReference type="NCBI Taxonomy" id="408172"/>
    <lineage>
        <taxon>unclassified sequences</taxon>
        <taxon>metagenomes</taxon>
        <taxon>ecological metagenomes</taxon>
    </lineage>
</organism>
<feature type="non-terminal residue" evidence="1">
    <location>
        <position position="161"/>
    </location>
</feature>
<dbReference type="EMBL" id="UINC01071738">
    <property type="protein sequence ID" value="SVC06884.1"/>
    <property type="molecule type" value="Genomic_DNA"/>
</dbReference>
<name>A0A382J411_9ZZZZ</name>
<evidence type="ECO:0000313" key="1">
    <source>
        <dbReference type="EMBL" id="SVC06884.1"/>
    </source>
</evidence>